<accession>A0A8B8HNL7</accession>
<keyword evidence="1" id="KW-1185">Reference proteome</keyword>
<dbReference type="GeneID" id="113393661"/>
<name>A0A8B8HNL7_VANTA</name>
<gene>
    <name evidence="2" type="primary">LOC113393661</name>
</gene>
<dbReference type="OMA" id="NNTAMTH"/>
<sequence length="358" mass="40995">MNYSREDGRRARRPILHSSDDVERMAIESSRARFMMNLLRKPDESSSEIGPYLRGKSNESARTPVRKQNFLTYPTIVQGLHWSPSIENYSGDSQTETAESLLNCDCYKCQMNRRHVWEHQTMNINNYSFKENIVRFCDTSTMTRNLKDSGCGVRTPLSSTVNTSDVSISTSDATDVLKILSPQAYTPAPILKKTELGKEVNHRVSINLEDTARRKRSDYEDLLKTLTKEPMAIIPFNSNSKSEIQNSRKVLYNEGISNLIANKTLPNFPYHATQIKSQMKLESSNRPNVSTKRLGGKNTVIPYTHRTNSKYHYDCKETDHLYKGNVEVDFTVISPLKKSMKSDRTHFIKLPRRVLTSV</sequence>
<dbReference type="AlphaFoldDB" id="A0A8B8HNL7"/>
<evidence type="ECO:0000313" key="1">
    <source>
        <dbReference type="Proteomes" id="UP001652626"/>
    </source>
</evidence>
<proteinExistence type="predicted"/>
<dbReference type="RefSeq" id="XP_026486443.2">
    <property type="nucleotide sequence ID" value="XM_026630658.2"/>
</dbReference>
<organism evidence="1 2">
    <name type="scientific">Vanessa tameamea</name>
    <name type="common">Kamehameha butterfly</name>
    <dbReference type="NCBI Taxonomy" id="334116"/>
    <lineage>
        <taxon>Eukaryota</taxon>
        <taxon>Metazoa</taxon>
        <taxon>Ecdysozoa</taxon>
        <taxon>Arthropoda</taxon>
        <taxon>Hexapoda</taxon>
        <taxon>Insecta</taxon>
        <taxon>Pterygota</taxon>
        <taxon>Neoptera</taxon>
        <taxon>Endopterygota</taxon>
        <taxon>Lepidoptera</taxon>
        <taxon>Glossata</taxon>
        <taxon>Ditrysia</taxon>
        <taxon>Papilionoidea</taxon>
        <taxon>Nymphalidae</taxon>
        <taxon>Nymphalinae</taxon>
        <taxon>Vanessa</taxon>
    </lineage>
</organism>
<dbReference type="Proteomes" id="UP001652626">
    <property type="component" value="Chromosome 10"/>
</dbReference>
<dbReference type="OrthoDB" id="7354419at2759"/>
<reference evidence="2" key="1">
    <citation type="submission" date="2025-08" db="UniProtKB">
        <authorList>
            <consortium name="RefSeq"/>
        </authorList>
    </citation>
    <scope>IDENTIFICATION</scope>
    <source>
        <tissue evidence="2">Whole body</tissue>
    </source>
</reference>
<evidence type="ECO:0000313" key="2">
    <source>
        <dbReference type="RefSeq" id="XP_026486443.2"/>
    </source>
</evidence>
<protein>
    <submittedName>
        <fullName evidence="2">Uncharacterized protein LOC113393661</fullName>
    </submittedName>
</protein>